<keyword evidence="2" id="KW-1133">Transmembrane helix</keyword>
<dbReference type="PANTHER" id="PTHR35007">
    <property type="entry name" value="INTEGRAL MEMBRANE PROTEIN-RELATED"/>
    <property type="match status" value="1"/>
</dbReference>
<dbReference type="EMBL" id="SIXH01000080">
    <property type="protein sequence ID" value="TBO59464.1"/>
    <property type="molecule type" value="Genomic_DNA"/>
</dbReference>
<protein>
    <recommendedName>
        <fullName evidence="5">Type II secretion system protein GspF domain-containing protein</fullName>
    </recommendedName>
</protein>
<name>A0A4Q9HW94_STRKA</name>
<dbReference type="AlphaFoldDB" id="A0A4Q9HW94"/>
<reference evidence="3 4" key="1">
    <citation type="submission" date="2019-02" db="EMBL/GenBank/DDBJ databases">
        <title>Draft Genome Sequence of Streptomyces sp. AM-2504, identified by 16S rRNA comparative analysis as a Streptomyces Kasugaensis strain.</title>
        <authorList>
            <person name="Napolioni V."/>
            <person name="Giuliodori A.M."/>
            <person name="Spurio R."/>
            <person name="Fabbretti A."/>
        </authorList>
    </citation>
    <scope>NUCLEOTIDE SEQUENCE [LARGE SCALE GENOMIC DNA]</scope>
    <source>
        <strain evidence="3 4">AM-2504</strain>
    </source>
</reference>
<sequence length="307" mass="33229">MSLGQLGMLGALCGLLIVAGIALAVRSLNPPAEAERVRSRRASLWQRVCESLPGAWAERYRWIVVASGVVAVGVWVWTARPVQGLLAAAVVAGFPWIWHPSVTSTRRIVRLEALSRWLQHLAGAHVVGHTLEAAISGAMRQVPAEIHAPVRTLEARLRMGVDPEAAYRAFADDFEDGAVDNVVLVFITHIRDRGRGMVETLQTLSDLTAEEAASLRTVDADRQKVRTQTRWVAIIVLVMGFTMGSSFGPVYSSVGGQLWLLLMGAGFVGALVWLRRLCAVKPSPRLLQPRPAHETKQAAMAGQGGLG</sequence>
<feature type="transmembrane region" description="Helical" evidence="2">
    <location>
        <begin position="60"/>
        <end position="78"/>
    </location>
</feature>
<evidence type="ECO:0000256" key="1">
    <source>
        <dbReference type="SAM" id="MobiDB-lite"/>
    </source>
</evidence>
<dbReference type="Proteomes" id="UP000292452">
    <property type="component" value="Unassembled WGS sequence"/>
</dbReference>
<accession>A0A4Q9HW94</accession>
<evidence type="ECO:0000256" key="2">
    <source>
        <dbReference type="SAM" id="Phobius"/>
    </source>
</evidence>
<evidence type="ECO:0000313" key="4">
    <source>
        <dbReference type="Proteomes" id="UP000292452"/>
    </source>
</evidence>
<keyword evidence="4" id="KW-1185">Reference proteome</keyword>
<proteinExistence type="predicted"/>
<dbReference type="RefSeq" id="WP_131123192.1">
    <property type="nucleotide sequence ID" value="NZ_SIXH01000080.1"/>
</dbReference>
<keyword evidence="2" id="KW-0472">Membrane</keyword>
<feature type="transmembrane region" description="Helical" evidence="2">
    <location>
        <begin position="6"/>
        <end position="28"/>
    </location>
</feature>
<feature type="transmembrane region" description="Helical" evidence="2">
    <location>
        <begin position="84"/>
        <end position="102"/>
    </location>
</feature>
<gene>
    <name evidence="3" type="ORF">EYS09_12005</name>
</gene>
<evidence type="ECO:0000313" key="3">
    <source>
        <dbReference type="EMBL" id="TBO59464.1"/>
    </source>
</evidence>
<evidence type="ECO:0008006" key="5">
    <source>
        <dbReference type="Google" id="ProtNLM"/>
    </source>
</evidence>
<organism evidence="3 4">
    <name type="scientific">Streptomyces kasugaensis</name>
    <dbReference type="NCBI Taxonomy" id="1946"/>
    <lineage>
        <taxon>Bacteria</taxon>
        <taxon>Bacillati</taxon>
        <taxon>Actinomycetota</taxon>
        <taxon>Actinomycetes</taxon>
        <taxon>Kitasatosporales</taxon>
        <taxon>Streptomycetaceae</taxon>
        <taxon>Streptomyces</taxon>
    </lineage>
</organism>
<feature type="region of interest" description="Disordered" evidence="1">
    <location>
        <begin position="286"/>
        <end position="307"/>
    </location>
</feature>
<feature type="transmembrane region" description="Helical" evidence="2">
    <location>
        <begin position="231"/>
        <end position="251"/>
    </location>
</feature>
<comment type="caution">
    <text evidence="3">The sequence shown here is derived from an EMBL/GenBank/DDBJ whole genome shotgun (WGS) entry which is preliminary data.</text>
</comment>
<feature type="transmembrane region" description="Helical" evidence="2">
    <location>
        <begin position="257"/>
        <end position="274"/>
    </location>
</feature>
<keyword evidence="2" id="KW-0812">Transmembrane</keyword>
<dbReference type="PANTHER" id="PTHR35007:SF3">
    <property type="entry name" value="POSSIBLE CONSERVED ALANINE RICH MEMBRANE PROTEIN"/>
    <property type="match status" value="1"/>
</dbReference>